<keyword evidence="2" id="KW-1185">Reference proteome</keyword>
<dbReference type="Proteomes" id="UP001066276">
    <property type="component" value="Chromosome 10"/>
</dbReference>
<reference evidence="1" key="1">
    <citation type="journal article" date="2022" name="bioRxiv">
        <title>Sequencing and chromosome-scale assembly of the giantPleurodeles waltlgenome.</title>
        <authorList>
            <person name="Brown T."/>
            <person name="Elewa A."/>
            <person name="Iarovenko S."/>
            <person name="Subramanian E."/>
            <person name="Araus A.J."/>
            <person name="Petzold A."/>
            <person name="Susuki M."/>
            <person name="Suzuki K.-i.T."/>
            <person name="Hayashi T."/>
            <person name="Toyoda A."/>
            <person name="Oliveira C."/>
            <person name="Osipova E."/>
            <person name="Leigh N.D."/>
            <person name="Simon A."/>
            <person name="Yun M.H."/>
        </authorList>
    </citation>
    <scope>NUCLEOTIDE SEQUENCE</scope>
    <source>
        <strain evidence="1">20211129_DDA</strain>
        <tissue evidence="1">Liver</tissue>
    </source>
</reference>
<evidence type="ECO:0000313" key="1">
    <source>
        <dbReference type="EMBL" id="KAJ1098997.1"/>
    </source>
</evidence>
<sequence length="73" mass="8176">MFCINGHMNTDHPAKQTFRLGVKPTKEFYTTTMYVLGAELRGTLLLPLPPPAIPMDLRPPTRTVSITTNAFDE</sequence>
<proteinExistence type="predicted"/>
<gene>
    <name evidence="1" type="ORF">NDU88_004101</name>
</gene>
<organism evidence="1 2">
    <name type="scientific">Pleurodeles waltl</name>
    <name type="common">Iberian ribbed newt</name>
    <dbReference type="NCBI Taxonomy" id="8319"/>
    <lineage>
        <taxon>Eukaryota</taxon>
        <taxon>Metazoa</taxon>
        <taxon>Chordata</taxon>
        <taxon>Craniata</taxon>
        <taxon>Vertebrata</taxon>
        <taxon>Euteleostomi</taxon>
        <taxon>Amphibia</taxon>
        <taxon>Batrachia</taxon>
        <taxon>Caudata</taxon>
        <taxon>Salamandroidea</taxon>
        <taxon>Salamandridae</taxon>
        <taxon>Pleurodelinae</taxon>
        <taxon>Pleurodeles</taxon>
    </lineage>
</organism>
<evidence type="ECO:0000313" key="2">
    <source>
        <dbReference type="Proteomes" id="UP001066276"/>
    </source>
</evidence>
<accession>A0AAV7M608</accession>
<comment type="caution">
    <text evidence="1">The sequence shown here is derived from an EMBL/GenBank/DDBJ whole genome shotgun (WGS) entry which is preliminary data.</text>
</comment>
<protein>
    <submittedName>
        <fullName evidence="1">Uncharacterized protein</fullName>
    </submittedName>
</protein>
<dbReference type="EMBL" id="JANPWB010000014">
    <property type="protein sequence ID" value="KAJ1098997.1"/>
    <property type="molecule type" value="Genomic_DNA"/>
</dbReference>
<name>A0AAV7M608_PLEWA</name>
<dbReference type="AlphaFoldDB" id="A0AAV7M608"/>